<protein>
    <submittedName>
        <fullName evidence="2">Uncharacterized protein</fullName>
    </submittedName>
</protein>
<comment type="caution">
    <text evidence="2">The sequence shown here is derived from an EMBL/GenBank/DDBJ whole genome shotgun (WGS) entry which is preliminary data.</text>
</comment>
<dbReference type="EMBL" id="CAKOGP040001770">
    <property type="protein sequence ID" value="CAJ1950860.1"/>
    <property type="molecule type" value="Genomic_DNA"/>
</dbReference>
<reference evidence="2" key="1">
    <citation type="submission" date="2023-08" db="EMBL/GenBank/DDBJ databases">
        <authorList>
            <person name="Audoor S."/>
            <person name="Bilcke G."/>
        </authorList>
    </citation>
    <scope>NUCLEOTIDE SEQUENCE</scope>
</reference>
<accession>A0AAD2FRS9</accession>
<keyword evidence="3" id="KW-1185">Reference proteome</keyword>
<dbReference type="AlphaFoldDB" id="A0AAD2FRS9"/>
<feature type="region of interest" description="Disordered" evidence="1">
    <location>
        <begin position="270"/>
        <end position="289"/>
    </location>
</feature>
<evidence type="ECO:0000313" key="3">
    <source>
        <dbReference type="Proteomes" id="UP001295423"/>
    </source>
</evidence>
<evidence type="ECO:0000256" key="1">
    <source>
        <dbReference type="SAM" id="MobiDB-lite"/>
    </source>
</evidence>
<sequence length="419" mass="44885">MQNKIQSPSKPHNNCATNHYRTTTCAFESLWKIPRKFGNMADAVAVDEDMGEHHGDPNEVQVILPMEEFSDDLELRLGRANGNIYHRRPGVEGVHDGQVMVRLKKKRFILIDYSIVPNEADLAASSVSPNISCPNGAGKQKCHHPECPKVGVPVLLYDSDPNEPSSLYMRSGLCFTCQRNLNEKRRTQRKRASDIGPSSVLYAVGPGQKKVKLNGQTVNLQSDAIILNGPPIDGAKSIRDGYSFHDIGIDMTANVLKAVRDTDRLVNAVSSNTTTTSAPNGSDGGSDESVADIAARAAAVVSAMTPEEAATNAAVDAAADATNSEDIPALYDKAFNSLSKSIYLLSQWKQSWDSVIAAAVAQETVADPSLVDAVASAAAVAAAAATESQDNMASLLLAADQRKDGAKQEQDDVPVYHEV</sequence>
<name>A0AAD2FRS9_9STRA</name>
<gene>
    <name evidence="2" type="ORF">CYCCA115_LOCUS12794</name>
</gene>
<organism evidence="2 3">
    <name type="scientific">Cylindrotheca closterium</name>
    <dbReference type="NCBI Taxonomy" id="2856"/>
    <lineage>
        <taxon>Eukaryota</taxon>
        <taxon>Sar</taxon>
        <taxon>Stramenopiles</taxon>
        <taxon>Ochrophyta</taxon>
        <taxon>Bacillariophyta</taxon>
        <taxon>Bacillariophyceae</taxon>
        <taxon>Bacillariophycidae</taxon>
        <taxon>Bacillariales</taxon>
        <taxon>Bacillariaceae</taxon>
        <taxon>Cylindrotheca</taxon>
    </lineage>
</organism>
<evidence type="ECO:0000313" key="2">
    <source>
        <dbReference type="EMBL" id="CAJ1950860.1"/>
    </source>
</evidence>
<dbReference type="Proteomes" id="UP001295423">
    <property type="component" value="Unassembled WGS sequence"/>
</dbReference>
<proteinExistence type="predicted"/>